<reference evidence="2 3" key="1">
    <citation type="submission" date="2023-03" db="EMBL/GenBank/DDBJ databases">
        <title>Complete genome sequences of several Auritidibacter ignavus strains isolated from ear infections.</title>
        <authorList>
            <person name="Baehr T."/>
            <person name="Baumhoegger A.M."/>
        </authorList>
    </citation>
    <scope>NUCLEOTIDE SEQUENCE [LARGE SCALE GENOMIC DNA]</scope>
    <source>
        <strain evidence="2 3">BABAE-6</strain>
    </source>
</reference>
<feature type="domain" description="AAA+ ATPase" evidence="1">
    <location>
        <begin position="123"/>
        <end position="252"/>
    </location>
</feature>
<dbReference type="RefSeq" id="WP_279674748.1">
    <property type="nucleotide sequence ID" value="NZ_CP122566.1"/>
</dbReference>
<dbReference type="Gene3D" id="3.40.50.300">
    <property type="entry name" value="P-loop containing nucleotide triphosphate hydrolases"/>
    <property type="match status" value="1"/>
</dbReference>
<keyword evidence="3" id="KW-1185">Reference proteome</keyword>
<dbReference type="Proteomes" id="UP001224674">
    <property type="component" value="Chromosome"/>
</dbReference>
<dbReference type="InterPro" id="IPR050168">
    <property type="entry name" value="AAA_ATPase_domain"/>
</dbReference>
<dbReference type="InterPro" id="IPR003959">
    <property type="entry name" value="ATPase_AAA_core"/>
</dbReference>
<dbReference type="SMART" id="SM00382">
    <property type="entry name" value="AAA"/>
    <property type="match status" value="1"/>
</dbReference>
<dbReference type="CDD" id="cd19481">
    <property type="entry name" value="RecA-like_protease"/>
    <property type="match status" value="1"/>
</dbReference>
<dbReference type="InterPro" id="IPR003593">
    <property type="entry name" value="AAA+_ATPase"/>
</dbReference>
<protein>
    <submittedName>
        <fullName evidence="2">AAA family ATPase</fullName>
    </submittedName>
</protein>
<evidence type="ECO:0000313" key="2">
    <source>
        <dbReference type="EMBL" id="WGH92852.1"/>
    </source>
</evidence>
<dbReference type="EMBL" id="CP122566">
    <property type="protein sequence ID" value="WGH92852.1"/>
    <property type="molecule type" value="Genomic_DNA"/>
</dbReference>
<evidence type="ECO:0000259" key="1">
    <source>
        <dbReference type="SMART" id="SM00382"/>
    </source>
</evidence>
<sequence>MSGLSHDISALVANHAAGDDESFYAVARDVATRELRDGRRNSAQEIHDAVNAATGEKASEDEDLDAEYTDALVDSDLTEYIEVTRPKGHLDDLIISDDLIERLRQLIAEHRSEEELKEAGLYPAYRVLLEGPAGTGKTATAKILASELGLPLVTVWLDSLLAAYSEDEDVRSLRGVFKKLTQRNAIFLFDMFGVVAIEHRDARDRGVFRAFMMFLDEIQLGSIALAATNRREALERYMFRHFDVVLNFSLPDPRVAVQVMRNELGNLAPDVTVNEADVYGQYMPGLSHAELVLAAQDAAKAAVLRGATQVTQDDLIFALTNRGAHMLNDHED</sequence>
<gene>
    <name evidence="2" type="ORF">QDX21_11215</name>
</gene>
<name>A0AAJ6AIX3_9MICC</name>
<accession>A0AAJ6AIX3</accession>
<dbReference type="AlphaFoldDB" id="A0AAJ6AIX3"/>
<dbReference type="GO" id="GO:0016887">
    <property type="term" value="F:ATP hydrolysis activity"/>
    <property type="evidence" value="ECO:0007669"/>
    <property type="project" value="InterPro"/>
</dbReference>
<dbReference type="Pfam" id="PF00004">
    <property type="entry name" value="AAA"/>
    <property type="match status" value="1"/>
</dbReference>
<dbReference type="SUPFAM" id="SSF52540">
    <property type="entry name" value="P-loop containing nucleoside triphosphate hydrolases"/>
    <property type="match status" value="1"/>
</dbReference>
<dbReference type="GO" id="GO:0005524">
    <property type="term" value="F:ATP binding"/>
    <property type="evidence" value="ECO:0007669"/>
    <property type="project" value="InterPro"/>
</dbReference>
<organism evidence="2 3">
    <name type="scientific">Auritidibacter ignavus</name>
    <dbReference type="NCBI Taxonomy" id="678932"/>
    <lineage>
        <taxon>Bacteria</taxon>
        <taxon>Bacillati</taxon>
        <taxon>Actinomycetota</taxon>
        <taxon>Actinomycetes</taxon>
        <taxon>Micrococcales</taxon>
        <taxon>Micrococcaceae</taxon>
        <taxon>Auritidibacter</taxon>
    </lineage>
</organism>
<proteinExistence type="predicted"/>
<evidence type="ECO:0000313" key="3">
    <source>
        <dbReference type="Proteomes" id="UP001224674"/>
    </source>
</evidence>
<dbReference type="InterPro" id="IPR027417">
    <property type="entry name" value="P-loop_NTPase"/>
</dbReference>
<dbReference type="PANTHER" id="PTHR23077">
    <property type="entry name" value="AAA-FAMILY ATPASE"/>
    <property type="match status" value="1"/>
</dbReference>